<name>A0AAW1UV30_9CUCU</name>
<gene>
    <name evidence="2" type="ORF">WA026_015877</name>
</gene>
<protein>
    <submittedName>
        <fullName evidence="2">Uncharacterized protein</fullName>
    </submittedName>
</protein>
<evidence type="ECO:0000313" key="2">
    <source>
        <dbReference type="EMBL" id="KAK9886360.1"/>
    </source>
</evidence>
<sequence length="97" mass="11765">MLALTKKRLRLEKEEVSFVAPSKEWNKYFLEMKKGKKKQKQLRTRKLQKDLRKLKDKLKKIKLNDRKGNFKLRIMLVGKNDFYYAPPIPPLKEEDFL</sequence>
<feature type="coiled-coil region" evidence="1">
    <location>
        <begin position="37"/>
        <end position="64"/>
    </location>
</feature>
<dbReference type="AlphaFoldDB" id="A0AAW1UV30"/>
<reference evidence="2 3" key="1">
    <citation type="submission" date="2023-03" db="EMBL/GenBank/DDBJ databases">
        <title>Genome insight into feeding habits of ladybird beetles.</title>
        <authorList>
            <person name="Li H.-S."/>
            <person name="Huang Y.-H."/>
            <person name="Pang H."/>
        </authorList>
    </citation>
    <scope>NUCLEOTIDE SEQUENCE [LARGE SCALE GENOMIC DNA]</scope>
    <source>
        <strain evidence="2">SYSU_2023b</strain>
        <tissue evidence="2">Whole body</tissue>
    </source>
</reference>
<organism evidence="2 3">
    <name type="scientific">Henosepilachna vigintioctopunctata</name>
    <dbReference type="NCBI Taxonomy" id="420089"/>
    <lineage>
        <taxon>Eukaryota</taxon>
        <taxon>Metazoa</taxon>
        <taxon>Ecdysozoa</taxon>
        <taxon>Arthropoda</taxon>
        <taxon>Hexapoda</taxon>
        <taxon>Insecta</taxon>
        <taxon>Pterygota</taxon>
        <taxon>Neoptera</taxon>
        <taxon>Endopterygota</taxon>
        <taxon>Coleoptera</taxon>
        <taxon>Polyphaga</taxon>
        <taxon>Cucujiformia</taxon>
        <taxon>Coccinelloidea</taxon>
        <taxon>Coccinellidae</taxon>
        <taxon>Epilachninae</taxon>
        <taxon>Epilachnini</taxon>
        <taxon>Henosepilachna</taxon>
    </lineage>
</organism>
<evidence type="ECO:0000256" key="1">
    <source>
        <dbReference type="SAM" id="Coils"/>
    </source>
</evidence>
<proteinExistence type="predicted"/>
<dbReference type="Proteomes" id="UP001431783">
    <property type="component" value="Unassembled WGS sequence"/>
</dbReference>
<keyword evidence="3" id="KW-1185">Reference proteome</keyword>
<keyword evidence="1" id="KW-0175">Coiled coil</keyword>
<comment type="caution">
    <text evidence="2">The sequence shown here is derived from an EMBL/GenBank/DDBJ whole genome shotgun (WGS) entry which is preliminary data.</text>
</comment>
<accession>A0AAW1UV30</accession>
<dbReference type="EMBL" id="JARQZJ010000099">
    <property type="protein sequence ID" value="KAK9886360.1"/>
    <property type="molecule type" value="Genomic_DNA"/>
</dbReference>
<evidence type="ECO:0000313" key="3">
    <source>
        <dbReference type="Proteomes" id="UP001431783"/>
    </source>
</evidence>